<dbReference type="InterPro" id="IPR007829">
    <property type="entry name" value="TM2"/>
</dbReference>
<protein>
    <submittedName>
        <fullName evidence="9">NINE protein</fullName>
    </submittedName>
</protein>
<reference evidence="9 10" key="1">
    <citation type="journal article" date="2019" name="Int. J. Syst. Evol. Microbiol.">
        <title>The Global Catalogue of Microorganisms (GCM) 10K type strain sequencing project: providing services to taxonomists for standard genome sequencing and annotation.</title>
        <authorList>
            <consortium name="The Broad Institute Genomics Platform"/>
            <consortium name="The Broad Institute Genome Sequencing Center for Infectious Disease"/>
            <person name="Wu L."/>
            <person name="Ma J."/>
        </authorList>
    </citation>
    <scope>NUCLEOTIDE SEQUENCE [LARGE SCALE GENOMIC DNA]</scope>
    <source>
        <strain evidence="9 10">SKJ47</strain>
    </source>
</reference>
<feature type="domain" description="TM2" evidence="7">
    <location>
        <begin position="135"/>
        <end position="185"/>
    </location>
</feature>
<feature type="compositionally biased region" description="Low complexity" evidence="5">
    <location>
        <begin position="78"/>
        <end position="93"/>
    </location>
</feature>
<evidence type="ECO:0000256" key="2">
    <source>
        <dbReference type="ARBA" id="ARBA00022692"/>
    </source>
</evidence>
<organism evidence="9 10">
    <name type="scientific">Halopenitus salinus</name>
    <dbReference type="NCBI Taxonomy" id="1198295"/>
    <lineage>
        <taxon>Archaea</taxon>
        <taxon>Methanobacteriati</taxon>
        <taxon>Methanobacteriota</taxon>
        <taxon>Stenosarchaea group</taxon>
        <taxon>Halobacteria</taxon>
        <taxon>Halobacteriales</taxon>
        <taxon>Haloferacaceae</taxon>
        <taxon>Halopenitus</taxon>
    </lineage>
</organism>
<keyword evidence="2 6" id="KW-0812">Transmembrane</keyword>
<feature type="compositionally biased region" description="Acidic residues" evidence="5">
    <location>
        <begin position="21"/>
        <end position="37"/>
    </location>
</feature>
<comment type="subcellular location">
    <subcellularLocation>
        <location evidence="1">Membrane</location>
        <topology evidence="1">Multi-pass membrane protein</topology>
    </subcellularLocation>
</comment>
<evidence type="ECO:0000259" key="7">
    <source>
        <dbReference type="Pfam" id="PF05154"/>
    </source>
</evidence>
<comment type="caution">
    <text evidence="9">The sequence shown here is derived from an EMBL/GenBank/DDBJ whole genome shotgun (WGS) entry which is preliminary data.</text>
</comment>
<dbReference type="EMBL" id="JBHSXL010000006">
    <property type="protein sequence ID" value="MFC6892569.1"/>
    <property type="molecule type" value="Genomic_DNA"/>
</dbReference>
<dbReference type="Pfam" id="PF05154">
    <property type="entry name" value="TM2"/>
    <property type="match status" value="1"/>
</dbReference>
<evidence type="ECO:0000313" key="10">
    <source>
        <dbReference type="Proteomes" id="UP001596296"/>
    </source>
</evidence>
<evidence type="ECO:0000256" key="3">
    <source>
        <dbReference type="ARBA" id="ARBA00022989"/>
    </source>
</evidence>
<feature type="transmembrane region" description="Helical" evidence="6">
    <location>
        <begin position="140"/>
        <end position="158"/>
    </location>
</feature>
<dbReference type="RefSeq" id="WP_379742992.1">
    <property type="nucleotide sequence ID" value="NZ_JBHSVN010000001.1"/>
</dbReference>
<dbReference type="AlphaFoldDB" id="A0ABD5USM9"/>
<feature type="transmembrane region" description="Helical" evidence="6">
    <location>
        <begin position="164"/>
        <end position="188"/>
    </location>
</feature>
<dbReference type="GO" id="GO:0016020">
    <property type="term" value="C:membrane"/>
    <property type="evidence" value="ECO:0007669"/>
    <property type="project" value="UniProtKB-SubCell"/>
</dbReference>
<gene>
    <name evidence="9" type="ORF">ACFQE9_08115</name>
</gene>
<evidence type="ECO:0000256" key="5">
    <source>
        <dbReference type="SAM" id="MobiDB-lite"/>
    </source>
</evidence>
<keyword evidence="10" id="KW-1185">Reference proteome</keyword>
<feature type="region of interest" description="Disordered" evidence="5">
    <location>
        <begin position="1"/>
        <end position="105"/>
    </location>
</feature>
<keyword evidence="3 6" id="KW-1133">Transmembrane helix</keyword>
<name>A0ABD5USM9_9EURY</name>
<dbReference type="InterPro" id="IPR059113">
    <property type="entry name" value="Znf_ribbon"/>
</dbReference>
<proteinExistence type="predicted"/>
<dbReference type="Pfam" id="PF13248">
    <property type="entry name" value="Zn_ribbon_3"/>
    <property type="match status" value="1"/>
</dbReference>
<keyword evidence="4 6" id="KW-0472">Membrane</keyword>
<evidence type="ECO:0000256" key="1">
    <source>
        <dbReference type="ARBA" id="ARBA00004141"/>
    </source>
</evidence>
<evidence type="ECO:0000256" key="6">
    <source>
        <dbReference type="SAM" id="Phobius"/>
    </source>
</evidence>
<sequence>MAGPPGDDPTREESESQSNDQPDDVESAEPIETDDLDAADRSDDPTESEETGGWSDPAESEETSGWSDPGEGDGFEESSTATAASTTATSTTAGNGDEPGPDEQYCSSCGSVIKKRAEICPECGVRQTGSGGSSEKDRTAAGVFALLLGGIGAHKFYLGQNKMGILYLCFFWTGIPAIVGFIEGILYLTKSDEEFQRKYVD</sequence>
<evidence type="ECO:0000256" key="4">
    <source>
        <dbReference type="ARBA" id="ARBA00023136"/>
    </source>
</evidence>
<feature type="domain" description="Putative zinc-ribbon" evidence="8">
    <location>
        <begin position="103"/>
        <end position="126"/>
    </location>
</feature>
<accession>A0ABD5USM9</accession>
<dbReference type="Proteomes" id="UP001596296">
    <property type="component" value="Unassembled WGS sequence"/>
</dbReference>
<evidence type="ECO:0000313" key="9">
    <source>
        <dbReference type="EMBL" id="MFC6892569.1"/>
    </source>
</evidence>
<evidence type="ECO:0000259" key="8">
    <source>
        <dbReference type="Pfam" id="PF13248"/>
    </source>
</evidence>